<dbReference type="OrthoDB" id="9785707at2"/>
<evidence type="ECO:0000313" key="4">
    <source>
        <dbReference type="EMBL" id="TVY10666.1"/>
    </source>
</evidence>
<evidence type="ECO:0000256" key="1">
    <source>
        <dbReference type="ARBA" id="ARBA00006525"/>
    </source>
</evidence>
<dbReference type="SUPFAM" id="SSF102405">
    <property type="entry name" value="MCP/YpsA-like"/>
    <property type="match status" value="1"/>
</dbReference>
<dbReference type="InterPro" id="IPR041614">
    <property type="entry name" value="DprA_WH"/>
</dbReference>
<name>A0A559KEW8_9BACL</name>
<proteinExistence type="inferred from homology"/>
<sequence>MNNRQMLFALHHMQGIGYKTIYRLLETFTQLSEMLQFTKEDWIGFGLGSVKAEQLCRGLSALDAEAITNKERQYAEKGIEWVTFWDEAYPKLLKETADQPWIMYYMGDLALASLPCIGMVGTRTPTAYGKMTAEKLAASLSANGVCVVSGLARGIDSAAHEGALTGIGSTIAVLGCSIEEIYPPENKLLYRKIASQGVLLSEYPLGTKSHPGLFPQRNRVIAGLSLGVVVVEAALRSGSLITADQALDESRDVFAVPGPISSPKSQGTLSLLKQGAKLVTGPEDILEEYADRIGLERSANIKTIIGAPSPLKADEQQIFDLLVTKPMSIDVLKTQSQFTFGHLHSVLINLLMMRRIVELPGSVYTVP</sequence>
<accession>A0A559KEW8</accession>
<evidence type="ECO:0000259" key="2">
    <source>
        <dbReference type="Pfam" id="PF02481"/>
    </source>
</evidence>
<feature type="domain" description="Smf/DprA SLOG" evidence="2">
    <location>
        <begin position="82"/>
        <end position="289"/>
    </location>
</feature>
<dbReference type="EMBL" id="VNJI01000007">
    <property type="protein sequence ID" value="TVY10666.1"/>
    <property type="molecule type" value="Genomic_DNA"/>
</dbReference>
<reference evidence="4 5" key="1">
    <citation type="submission" date="2019-07" db="EMBL/GenBank/DDBJ databases">
        <authorList>
            <person name="Kim J."/>
        </authorList>
    </citation>
    <scope>NUCLEOTIDE SEQUENCE [LARGE SCALE GENOMIC DNA]</scope>
    <source>
        <strain evidence="4 5">JC52</strain>
    </source>
</reference>
<keyword evidence="5" id="KW-1185">Reference proteome</keyword>
<feature type="domain" description="DprA winged helix" evidence="3">
    <location>
        <begin position="307"/>
        <end position="361"/>
    </location>
</feature>
<dbReference type="Proteomes" id="UP000317036">
    <property type="component" value="Unassembled WGS sequence"/>
</dbReference>
<dbReference type="PANTHER" id="PTHR43022">
    <property type="entry name" value="PROTEIN SMF"/>
    <property type="match status" value="1"/>
</dbReference>
<gene>
    <name evidence="4" type="primary">dprA</name>
    <name evidence="4" type="ORF">FPZ49_08010</name>
</gene>
<dbReference type="PANTHER" id="PTHR43022:SF1">
    <property type="entry name" value="PROTEIN SMF"/>
    <property type="match status" value="1"/>
</dbReference>
<dbReference type="Pfam" id="PF02481">
    <property type="entry name" value="DNA_processg_A"/>
    <property type="match status" value="1"/>
</dbReference>
<dbReference type="AlphaFoldDB" id="A0A559KEW8"/>
<protein>
    <submittedName>
        <fullName evidence="4">DNA-protecting protein DprA</fullName>
    </submittedName>
</protein>
<evidence type="ECO:0000259" key="3">
    <source>
        <dbReference type="Pfam" id="PF17782"/>
    </source>
</evidence>
<dbReference type="InterPro" id="IPR057666">
    <property type="entry name" value="DrpA_SLOG"/>
</dbReference>
<dbReference type="Pfam" id="PF17782">
    <property type="entry name" value="WHD_DprA"/>
    <property type="match status" value="1"/>
</dbReference>
<dbReference type="GO" id="GO:0009294">
    <property type="term" value="P:DNA-mediated transformation"/>
    <property type="evidence" value="ECO:0007669"/>
    <property type="project" value="InterPro"/>
</dbReference>
<dbReference type="Gene3D" id="1.10.10.10">
    <property type="entry name" value="Winged helix-like DNA-binding domain superfamily/Winged helix DNA-binding domain"/>
    <property type="match status" value="1"/>
</dbReference>
<dbReference type="InterPro" id="IPR036388">
    <property type="entry name" value="WH-like_DNA-bd_sf"/>
</dbReference>
<comment type="similarity">
    <text evidence="1">Belongs to the DprA/Smf family.</text>
</comment>
<comment type="caution">
    <text evidence="4">The sequence shown here is derived from an EMBL/GenBank/DDBJ whole genome shotgun (WGS) entry which is preliminary data.</text>
</comment>
<dbReference type="NCBIfam" id="TIGR00732">
    <property type="entry name" value="dprA"/>
    <property type="match status" value="1"/>
</dbReference>
<evidence type="ECO:0000313" key="5">
    <source>
        <dbReference type="Proteomes" id="UP000317036"/>
    </source>
</evidence>
<dbReference type="InterPro" id="IPR003488">
    <property type="entry name" value="DprA"/>
</dbReference>
<organism evidence="4 5">
    <name type="scientific">Paenibacillus cremeus</name>
    <dbReference type="NCBI Taxonomy" id="2163881"/>
    <lineage>
        <taxon>Bacteria</taxon>
        <taxon>Bacillati</taxon>
        <taxon>Bacillota</taxon>
        <taxon>Bacilli</taxon>
        <taxon>Bacillales</taxon>
        <taxon>Paenibacillaceae</taxon>
        <taxon>Paenibacillus</taxon>
    </lineage>
</organism>
<dbReference type="Gene3D" id="3.40.50.450">
    <property type="match status" value="1"/>
</dbReference>
<dbReference type="RefSeq" id="WP_144845306.1">
    <property type="nucleotide sequence ID" value="NZ_VNJI01000007.1"/>
</dbReference>